<reference evidence="1" key="2">
    <citation type="journal article" date="2022" name="Res Sq">
        <title>Comparative Genomics Reveals Insights into the Divergent Evolution of Astigmatic Mites and Household Pest Adaptations.</title>
        <authorList>
            <person name="Xiong Q."/>
            <person name="Wan A.T.-Y."/>
            <person name="Liu X.-Y."/>
            <person name="Fung C.S.-H."/>
            <person name="Xiao X."/>
            <person name="Malainual N."/>
            <person name="Hou J."/>
            <person name="Wang L."/>
            <person name="Wang M."/>
            <person name="Yang K."/>
            <person name="Cui Y."/>
            <person name="Leung E."/>
            <person name="Nong W."/>
            <person name="Shin S.-K."/>
            <person name="Au S."/>
            <person name="Jeong K.Y."/>
            <person name="Chew F.T."/>
            <person name="Hui J."/>
            <person name="Leung T.F."/>
            <person name="Tungtrongchitr A."/>
            <person name="Zhong N."/>
            <person name="Liu Z."/>
            <person name="Tsui S."/>
        </authorList>
    </citation>
    <scope>NUCLEOTIDE SEQUENCE</scope>
    <source>
        <strain evidence="1">Derf</strain>
        <tissue evidence="1">Whole organism</tissue>
    </source>
</reference>
<accession>A0A922LAD9</accession>
<dbReference type="Proteomes" id="UP000790347">
    <property type="component" value="Unassembled WGS sequence"/>
</dbReference>
<evidence type="ECO:0000313" key="2">
    <source>
        <dbReference type="Proteomes" id="UP000790347"/>
    </source>
</evidence>
<gene>
    <name evidence="1" type="ORF">DERF_000647</name>
</gene>
<sequence>MMEILASKIYANLHRIRTFVDVFEVLYCFFNFWKRRPETNKKYKVKGNYADIDVSGYGNGIFIKKKFQKKCEDKD</sequence>
<comment type="caution">
    <text evidence="1">The sequence shown here is derived from an EMBL/GenBank/DDBJ whole genome shotgun (WGS) entry which is preliminary data.</text>
</comment>
<name>A0A922LAD9_DERFA</name>
<proteinExistence type="predicted"/>
<dbReference type="EMBL" id="ASGP02000001">
    <property type="protein sequence ID" value="KAH9526572.1"/>
    <property type="molecule type" value="Genomic_DNA"/>
</dbReference>
<organism evidence="1 2">
    <name type="scientific">Dermatophagoides farinae</name>
    <name type="common">American house dust mite</name>
    <dbReference type="NCBI Taxonomy" id="6954"/>
    <lineage>
        <taxon>Eukaryota</taxon>
        <taxon>Metazoa</taxon>
        <taxon>Ecdysozoa</taxon>
        <taxon>Arthropoda</taxon>
        <taxon>Chelicerata</taxon>
        <taxon>Arachnida</taxon>
        <taxon>Acari</taxon>
        <taxon>Acariformes</taxon>
        <taxon>Sarcoptiformes</taxon>
        <taxon>Astigmata</taxon>
        <taxon>Psoroptidia</taxon>
        <taxon>Analgoidea</taxon>
        <taxon>Pyroglyphidae</taxon>
        <taxon>Dermatophagoidinae</taxon>
        <taxon>Dermatophagoides</taxon>
    </lineage>
</organism>
<reference evidence="1" key="1">
    <citation type="submission" date="2013-05" db="EMBL/GenBank/DDBJ databases">
        <authorList>
            <person name="Yim A.K.Y."/>
            <person name="Chan T.F."/>
            <person name="Ji K.M."/>
            <person name="Liu X.Y."/>
            <person name="Zhou J.W."/>
            <person name="Li R.Q."/>
            <person name="Yang K.Y."/>
            <person name="Li J."/>
            <person name="Li M."/>
            <person name="Law P.T.W."/>
            <person name="Wu Y.L."/>
            <person name="Cai Z.L."/>
            <person name="Qin H."/>
            <person name="Bao Y."/>
            <person name="Leung R.K.K."/>
            <person name="Ng P.K.S."/>
            <person name="Zou J."/>
            <person name="Zhong X.J."/>
            <person name="Ran P.X."/>
            <person name="Zhong N.S."/>
            <person name="Liu Z.G."/>
            <person name="Tsui S.K.W."/>
        </authorList>
    </citation>
    <scope>NUCLEOTIDE SEQUENCE</scope>
    <source>
        <strain evidence="1">Derf</strain>
        <tissue evidence="1">Whole organism</tissue>
    </source>
</reference>
<protein>
    <submittedName>
        <fullName evidence="1">Uncharacterized protein</fullName>
    </submittedName>
</protein>
<dbReference type="AlphaFoldDB" id="A0A922LAD9"/>
<evidence type="ECO:0000313" key="1">
    <source>
        <dbReference type="EMBL" id="KAH9526572.1"/>
    </source>
</evidence>
<keyword evidence="2" id="KW-1185">Reference proteome</keyword>